<evidence type="ECO:0000256" key="1">
    <source>
        <dbReference type="SAM" id="MobiDB-lite"/>
    </source>
</evidence>
<dbReference type="AlphaFoldDB" id="A0A8J2KK03"/>
<keyword evidence="3" id="KW-1185">Reference proteome</keyword>
<evidence type="ECO:0000313" key="2">
    <source>
        <dbReference type="EMBL" id="CAG7786534.1"/>
    </source>
</evidence>
<protein>
    <recommendedName>
        <fullName evidence="4">SET domain-containing protein</fullName>
    </recommendedName>
</protein>
<dbReference type="PANTHER" id="PTHR46455:SF5">
    <property type="entry name" value="SET AND MYND DOMAIN CONTAINING, ARTHROPOD-SPECIFIC, MEMBER 4, ISOFORM A"/>
    <property type="match status" value="1"/>
</dbReference>
<evidence type="ECO:0000313" key="3">
    <source>
        <dbReference type="Proteomes" id="UP000708208"/>
    </source>
</evidence>
<organism evidence="2 3">
    <name type="scientific">Allacma fusca</name>
    <dbReference type="NCBI Taxonomy" id="39272"/>
    <lineage>
        <taxon>Eukaryota</taxon>
        <taxon>Metazoa</taxon>
        <taxon>Ecdysozoa</taxon>
        <taxon>Arthropoda</taxon>
        <taxon>Hexapoda</taxon>
        <taxon>Collembola</taxon>
        <taxon>Symphypleona</taxon>
        <taxon>Sminthuridae</taxon>
        <taxon>Allacma</taxon>
    </lineage>
</organism>
<reference evidence="2" key="1">
    <citation type="submission" date="2021-06" db="EMBL/GenBank/DDBJ databases">
        <authorList>
            <person name="Hodson N. C."/>
            <person name="Mongue J. A."/>
            <person name="Jaron S. K."/>
        </authorList>
    </citation>
    <scope>NUCLEOTIDE SEQUENCE</scope>
</reference>
<dbReference type="EMBL" id="CAJVCH010319428">
    <property type="protein sequence ID" value="CAG7786534.1"/>
    <property type="molecule type" value="Genomic_DNA"/>
</dbReference>
<feature type="compositionally biased region" description="Basic and acidic residues" evidence="1">
    <location>
        <begin position="14"/>
        <end position="32"/>
    </location>
</feature>
<dbReference type="Proteomes" id="UP000708208">
    <property type="component" value="Unassembled WGS sequence"/>
</dbReference>
<gene>
    <name evidence="2" type="ORF">AFUS01_LOCUS25098</name>
</gene>
<comment type="caution">
    <text evidence="2">The sequence shown here is derived from an EMBL/GenBank/DDBJ whole genome shotgun (WGS) entry which is preliminary data.</text>
</comment>
<accession>A0A8J2KK03</accession>
<dbReference type="PANTHER" id="PTHR46455">
    <property type="entry name" value="SET AND MYND DOMAIN CONTAINING, ARTHROPOD-SPECIFIC, MEMBER 4, ISOFORM A"/>
    <property type="match status" value="1"/>
</dbReference>
<proteinExistence type="predicted"/>
<dbReference type="OrthoDB" id="3174329at2759"/>
<name>A0A8J2KK03_9HEXA</name>
<evidence type="ECO:0008006" key="4">
    <source>
        <dbReference type="Google" id="ProtNLM"/>
    </source>
</evidence>
<sequence>MSSTMITEDSDDIETLHQREKYSRRHMNNEGEKSEKMELVAMTTGASIPSEGNAQSAFSVAHCQEMGRYVVAAKDLTKGEIIFQEAPLTSGPERDSVLICPGCYQAPAENSPCGKCEWPLCGSNCPGIGRHEMECSFLSEVTRKGEERDWRLLSDCLMVIRCLLLKYHDVPRWQSLLDMETNWDFWSRSPLYARAEETIRVLRTEFGMTEDKFTSDEMLDVQAVLDINAYEVRMPYVNIQASYSLARLAEHNCVPNTHKTISTLPADYIDSFISSAEEQLQELDKEERDEKTAGYEVN</sequence>
<dbReference type="InterPro" id="IPR053010">
    <property type="entry name" value="SET_SmydA-8"/>
</dbReference>
<feature type="region of interest" description="Disordered" evidence="1">
    <location>
        <begin position="1"/>
        <end position="32"/>
    </location>
</feature>